<organism evidence="1 2">
    <name type="scientific">Rosistilla ulvae</name>
    <dbReference type="NCBI Taxonomy" id="1930277"/>
    <lineage>
        <taxon>Bacteria</taxon>
        <taxon>Pseudomonadati</taxon>
        <taxon>Planctomycetota</taxon>
        <taxon>Planctomycetia</taxon>
        <taxon>Pirellulales</taxon>
        <taxon>Pirellulaceae</taxon>
        <taxon>Rosistilla</taxon>
    </lineage>
</organism>
<evidence type="ECO:0000313" key="1">
    <source>
        <dbReference type="EMBL" id="QDS89409.1"/>
    </source>
</evidence>
<dbReference type="EMBL" id="CP036261">
    <property type="protein sequence ID" value="QDS89409.1"/>
    <property type="molecule type" value="Genomic_DNA"/>
</dbReference>
<accession>A0A517M3H5</accession>
<gene>
    <name evidence="1" type="ORF">EC9_36080</name>
</gene>
<proteinExistence type="predicted"/>
<protein>
    <submittedName>
        <fullName evidence="1">Uncharacterized protein</fullName>
    </submittedName>
</protein>
<dbReference type="Proteomes" id="UP000319557">
    <property type="component" value="Chromosome"/>
</dbReference>
<evidence type="ECO:0000313" key="2">
    <source>
        <dbReference type="Proteomes" id="UP000319557"/>
    </source>
</evidence>
<sequence length="272" mass="30531">MEAWWQRRVIMFGSCDLKRGEHAGQHEGVRLVPKKKTIVPEKVKSRSITSVQRNAALRRIQDSVALSPLLTQLEVGVVQRGSHFYLEYDYAGVPLPVARITPMKGSPAFALESEAADAWVLYGQGTPSRIVKLLCNDTLGTFHALGSIDQTLRNAHGKIPEIVQTTPRTFVYKDTRLPCSLQEALHFYYGIPLVVVMEPRAFYSQHAEPSLLETSDDNCQILVRFCSRNPARPQIVGHGYYRYLDGDWYGIGVPPEIANTLDEAEAYLMLSL</sequence>
<keyword evidence="2" id="KW-1185">Reference proteome</keyword>
<reference evidence="1 2" key="1">
    <citation type="submission" date="2019-02" db="EMBL/GenBank/DDBJ databases">
        <title>Deep-cultivation of Planctomycetes and their phenomic and genomic characterization uncovers novel biology.</title>
        <authorList>
            <person name="Wiegand S."/>
            <person name="Jogler M."/>
            <person name="Boedeker C."/>
            <person name="Pinto D."/>
            <person name="Vollmers J."/>
            <person name="Rivas-Marin E."/>
            <person name="Kohn T."/>
            <person name="Peeters S.H."/>
            <person name="Heuer A."/>
            <person name="Rast P."/>
            <person name="Oberbeckmann S."/>
            <person name="Bunk B."/>
            <person name="Jeske O."/>
            <person name="Meyerdierks A."/>
            <person name="Storesund J.E."/>
            <person name="Kallscheuer N."/>
            <person name="Luecker S."/>
            <person name="Lage O.M."/>
            <person name="Pohl T."/>
            <person name="Merkel B.J."/>
            <person name="Hornburger P."/>
            <person name="Mueller R.-W."/>
            <person name="Bruemmer F."/>
            <person name="Labrenz M."/>
            <person name="Spormann A.M."/>
            <person name="Op den Camp H."/>
            <person name="Overmann J."/>
            <person name="Amann R."/>
            <person name="Jetten M.S.M."/>
            <person name="Mascher T."/>
            <person name="Medema M.H."/>
            <person name="Devos D.P."/>
            <person name="Kaster A.-K."/>
            <person name="Ovreas L."/>
            <person name="Rohde M."/>
            <person name="Galperin M.Y."/>
            <person name="Jogler C."/>
        </authorList>
    </citation>
    <scope>NUCLEOTIDE SEQUENCE [LARGE SCALE GENOMIC DNA]</scope>
    <source>
        <strain evidence="1 2">EC9</strain>
    </source>
</reference>
<dbReference type="KEGG" id="ruv:EC9_36080"/>
<dbReference type="AlphaFoldDB" id="A0A517M3H5"/>
<name>A0A517M3H5_9BACT</name>